<dbReference type="Gene3D" id="3.30.420.40">
    <property type="match status" value="2"/>
</dbReference>
<dbReference type="InterPro" id="IPR049874">
    <property type="entry name" value="ROK_cs"/>
</dbReference>
<comment type="caution">
    <text evidence="2">The sequence shown here is derived from an EMBL/GenBank/DDBJ whole genome shotgun (WGS) entry which is preliminary data.</text>
</comment>
<protein>
    <submittedName>
        <fullName evidence="2">Xylose repressor</fullName>
    </submittedName>
</protein>
<dbReference type="InterPro" id="IPR036388">
    <property type="entry name" value="WH-like_DNA-bd_sf"/>
</dbReference>
<dbReference type="PANTHER" id="PTHR18964:SF149">
    <property type="entry name" value="BIFUNCTIONAL UDP-N-ACETYLGLUCOSAMINE 2-EPIMERASE_N-ACETYLMANNOSAMINE KINASE"/>
    <property type="match status" value="1"/>
</dbReference>
<dbReference type="Proteomes" id="UP000647172">
    <property type="component" value="Unassembled WGS sequence"/>
</dbReference>
<dbReference type="SUPFAM" id="SSF46785">
    <property type="entry name" value="Winged helix' DNA-binding domain"/>
    <property type="match status" value="1"/>
</dbReference>
<dbReference type="PANTHER" id="PTHR18964">
    <property type="entry name" value="ROK (REPRESSOR, ORF, KINASE) FAMILY"/>
    <property type="match status" value="1"/>
</dbReference>
<proteinExistence type="inferred from homology"/>
<dbReference type="Gene3D" id="1.10.10.10">
    <property type="entry name" value="Winged helix-like DNA-binding domain superfamily/Winged helix DNA-binding domain"/>
    <property type="match status" value="1"/>
</dbReference>
<evidence type="ECO:0000313" key="3">
    <source>
        <dbReference type="Proteomes" id="UP000647172"/>
    </source>
</evidence>
<sequence>MASAIRRRAQETRWHTASQVLAWLRLHPGATRAALAHDLQLTSGLATELTGRLRALSLLAEAPAPPQGRGRPTTVLGAHPDGPVVLAVDLRTADRRHAVAGLDGRLFDTAGARHDSRDPAAVLAAARQAVDAVRDRYGDRLRAVAVSVAGTIHDGRLAQSATLGWRDVDLSPLTAGAGIPLLPGNDASLAGLAEARTGAAVGARAALHLMVEVGIGGAFTVDGRPSAGAHGAAGEYGHQPYGDRSRPCPCGARGCWDLEVDGRALARHLGVPAPADPRAFAVQVLDRAPRDPAARRALAVVAAALGAGIGGLVNVHDPDTVTLGGLAAPLRAAAPDSFAAAYRDGLMAFHRGQPPPVVDAAHGDDGALHGAALLALDHVTSETALAEWSARPH</sequence>
<organism evidence="2 3">
    <name type="scientific">Actinoplanes nipponensis</name>
    <dbReference type="NCBI Taxonomy" id="135950"/>
    <lineage>
        <taxon>Bacteria</taxon>
        <taxon>Bacillati</taxon>
        <taxon>Actinomycetota</taxon>
        <taxon>Actinomycetes</taxon>
        <taxon>Micromonosporales</taxon>
        <taxon>Micromonosporaceae</taxon>
        <taxon>Actinoplanes</taxon>
    </lineage>
</organism>
<evidence type="ECO:0000256" key="1">
    <source>
        <dbReference type="ARBA" id="ARBA00006479"/>
    </source>
</evidence>
<dbReference type="RefSeq" id="WP_203766649.1">
    <property type="nucleotide sequence ID" value="NZ_BAAAYJ010000004.1"/>
</dbReference>
<dbReference type="EMBL" id="BOMQ01000021">
    <property type="protein sequence ID" value="GIE48210.1"/>
    <property type="molecule type" value="Genomic_DNA"/>
</dbReference>
<dbReference type="SUPFAM" id="SSF53067">
    <property type="entry name" value="Actin-like ATPase domain"/>
    <property type="match status" value="1"/>
</dbReference>
<name>A0A919JF67_9ACTN</name>
<dbReference type="PROSITE" id="PS01125">
    <property type="entry name" value="ROK"/>
    <property type="match status" value="1"/>
</dbReference>
<dbReference type="InterPro" id="IPR000600">
    <property type="entry name" value="ROK"/>
</dbReference>
<accession>A0A919JF67</accession>
<dbReference type="InterPro" id="IPR043129">
    <property type="entry name" value="ATPase_NBD"/>
</dbReference>
<dbReference type="InterPro" id="IPR036390">
    <property type="entry name" value="WH_DNA-bd_sf"/>
</dbReference>
<evidence type="ECO:0000313" key="2">
    <source>
        <dbReference type="EMBL" id="GIE48210.1"/>
    </source>
</evidence>
<dbReference type="AlphaFoldDB" id="A0A919JF67"/>
<dbReference type="Pfam" id="PF00480">
    <property type="entry name" value="ROK"/>
    <property type="match status" value="1"/>
</dbReference>
<comment type="similarity">
    <text evidence="1">Belongs to the ROK (NagC/XylR) family.</text>
</comment>
<keyword evidence="3" id="KW-1185">Reference proteome</keyword>
<reference evidence="2" key="1">
    <citation type="submission" date="2021-01" db="EMBL/GenBank/DDBJ databases">
        <title>Whole genome shotgun sequence of Actinoplanes nipponensis NBRC 14063.</title>
        <authorList>
            <person name="Komaki H."/>
            <person name="Tamura T."/>
        </authorList>
    </citation>
    <scope>NUCLEOTIDE SEQUENCE</scope>
    <source>
        <strain evidence="2">NBRC 14063</strain>
    </source>
</reference>
<gene>
    <name evidence="2" type="ORF">Ani05nite_17440</name>
</gene>